<dbReference type="Proteomes" id="UP000320888">
    <property type="component" value="Unassembled WGS sequence"/>
</dbReference>
<proteinExistence type="predicted"/>
<organism evidence="2 3">
    <name type="scientific">Streptomyces benahoarensis</name>
    <dbReference type="NCBI Taxonomy" id="2595054"/>
    <lineage>
        <taxon>Bacteria</taxon>
        <taxon>Bacillati</taxon>
        <taxon>Actinomycetota</taxon>
        <taxon>Actinomycetes</taxon>
        <taxon>Kitasatosporales</taxon>
        <taxon>Streptomycetaceae</taxon>
        <taxon>Streptomyces</taxon>
    </lineage>
</organism>
<sequence>MNVRYGVSIAALMVAACGSEVQAQTVNTTASDVNVLNLLAPYLALNGTAAGQATLTLNLAQT</sequence>
<evidence type="ECO:0000313" key="2">
    <source>
        <dbReference type="EMBL" id="TSB12939.1"/>
    </source>
</evidence>
<evidence type="ECO:0000256" key="1">
    <source>
        <dbReference type="SAM" id="SignalP"/>
    </source>
</evidence>
<keyword evidence="1" id="KW-0732">Signal</keyword>
<name>A0A553X7K0_9ACTN</name>
<reference evidence="2 3" key="1">
    <citation type="submission" date="2019-07" db="EMBL/GenBank/DDBJ databases">
        <title>Draft genome for Streptomyces benahoarensis MZ03-48.</title>
        <authorList>
            <person name="Gonzalez-Pimentel J.L."/>
        </authorList>
    </citation>
    <scope>NUCLEOTIDE SEQUENCE [LARGE SCALE GENOMIC DNA]</scope>
    <source>
        <strain evidence="2 3">MZ03-48</strain>
    </source>
</reference>
<protein>
    <submittedName>
        <fullName evidence="2">Uncharacterized protein</fullName>
    </submittedName>
</protein>
<keyword evidence="3" id="KW-1185">Reference proteome</keyword>
<gene>
    <name evidence="2" type="ORF">FNZ23_31425</name>
</gene>
<dbReference type="EMBL" id="VKLS01001066">
    <property type="protein sequence ID" value="TSB12939.1"/>
    <property type="molecule type" value="Genomic_DNA"/>
</dbReference>
<evidence type="ECO:0000313" key="3">
    <source>
        <dbReference type="Proteomes" id="UP000320888"/>
    </source>
</evidence>
<accession>A0A553X7K0</accession>
<dbReference type="PROSITE" id="PS51257">
    <property type="entry name" value="PROKAR_LIPOPROTEIN"/>
    <property type="match status" value="1"/>
</dbReference>
<dbReference type="AlphaFoldDB" id="A0A553X7K0"/>
<feature type="chain" id="PRO_5021905464" evidence="1">
    <location>
        <begin position="24"/>
        <end position="62"/>
    </location>
</feature>
<feature type="non-terminal residue" evidence="2">
    <location>
        <position position="62"/>
    </location>
</feature>
<comment type="caution">
    <text evidence="2">The sequence shown here is derived from an EMBL/GenBank/DDBJ whole genome shotgun (WGS) entry which is preliminary data.</text>
</comment>
<feature type="signal peptide" evidence="1">
    <location>
        <begin position="1"/>
        <end position="23"/>
    </location>
</feature>